<reference evidence="1" key="1">
    <citation type="submission" date="2025-08" db="UniProtKB">
        <authorList>
            <consortium name="Ensembl"/>
        </authorList>
    </citation>
    <scope>IDENTIFICATION</scope>
</reference>
<dbReference type="AlphaFoldDB" id="A0A3B3ZQG0"/>
<reference evidence="1" key="2">
    <citation type="submission" date="2025-09" db="UniProtKB">
        <authorList>
            <consortium name="Ensembl"/>
        </authorList>
    </citation>
    <scope>IDENTIFICATION</scope>
</reference>
<accession>A0A3B3ZQG0</accession>
<name>A0A3B3ZQG0_9GOBI</name>
<proteinExistence type="predicted"/>
<evidence type="ECO:0000313" key="2">
    <source>
        <dbReference type="Proteomes" id="UP000261520"/>
    </source>
</evidence>
<dbReference type="Ensembl" id="ENSPMGT00000006989.1">
    <property type="protein sequence ID" value="ENSPMGP00000006571.1"/>
    <property type="gene ID" value="ENSPMGG00000005514.1"/>
</dbReference>
<keyword evidence="2" id="KW-1185">Reference proteome</keyword>
<organism evidence="1 2">
    <name type="scientific">Periophthalmus magnuspinnatus</name>
    <dbReference type="NCBI Taxonomy" id="409849"/>
    <lineage>
        <taxon>Eukaryota</taxon>
        <taxon>Metazoa</taxon>
        <taxon>Chordata</taxon>
        <taxon>Craniata</taxon>
        <taxon>Vertebrata</taxon>
        <taxon>Euteleostomi</taxon>
        <taxon>Actinopterygii</taxon>
        <taxon>Neopterygii</taxon>
        <taxon>Teleostei</taxon>
        <taxon>Neoteleostei</taxon>
        <taxon>Acanthomorphata</taxon>
        <taxon>Gobiaria</taxon>
        <taxon>Gobiiformes</taxon>
        <taxon>Gobioidei</taxon>
        <taxon>Gobiidae</taxon>
        <taxon>Oxudercinae</taxon>
        <taxon>Periophthalmus</taxon>
    </lineage>
</organism>
<protein>
    <submittedName>
        <fullName evidence="1">Uncharacterized protein</fullName>
    </submittedName>
</protein>
<dbReference type="Proteomes" id="UP000261520">
    <property type="component" value="Unplaced"/>
</dbReference>
<sequence>MLNFLNLSSPKIDVFFLFSRDAQELCYSRVWCFPNWSPRPPLHLKSIQT</sequence>
<evidence type="ECO:0000313" key="1">
    <source>
        <dbReference type="Ensembl" id="ENSPMGP00000006571.1"/>
    </source>
</evidence>